<dbReference type="Proteomes" id="UP000271098">
    <property type="component" value="Unassembled WGS sequence"/>
</dbReference>
<reference evidence="1 2" key="2">
    <citation type="submission" date="2018-11" db="EMBL/GenBank/DDBJ databases">
        <authorList>
            <consortium name="Pathogen Informatics"/>
        </authorList>
    </citation>
    <scope>NUCLEOTIDE SEQUENCE [LARGE SCALE GENOMIC DNA]</scope>
</reference>
<evidence type="ECO:0000313" key="2">
    <source>
        <dbReference type="Proteomes" id="UP000271098"/>
    </source>
</evidence>
<dbReference type="AlphaFoldDB" id="A0A183F0W5"/>
<name>A0A183F0W5_9BILA</name>
<sequence length="52" mass="5868">MHEIVVISPILKISAKLNKIWDNFLDTNGNLRTRNGKKKGPISCLLESHPVQ</sequence>
<evidence type="ECO:0000313" key="1">
    <source>
        <dbReference type="EMBL" id="VDN49586.1"/>
    </source>
</evidence>
<dbReference type="WBParaSite" id="GPUH_0002688601-mRNA-1">
    <property type="protein sequence ID" value="GPUH_0002688601-mRNA-1"/>
    <property type="gene ID" value="GPUH_0002688601"/>
</dbReference>
<proteinExistence type="predicted"/>
<gene>
    <name evidence="1" type="ORF">GPUH_LOCUS26858</name>
</gene>
<organism evidence="3">
    <name type="scientific">Gongylonema pulchrum</name>
    <dbReference type="NCBI Taxonomy" id="637853"/>
    <lineage>
        <taxon>Eukaryota</taxon>
        <taxon>Metazoa</taxon>
        <taxon>Ecdysozoa</taxon>
        <taxon>Nematoda</taxon>
        <taxon>Chromadorea</taxon>
        <taxon>Rhabditida</taxon>
        <taxon>Spirurina</taxon>
        <taxon>Spiruromorpha</taxon>
        <taxon>Spiruroidea</taxon>
        <taxon>Gongylonematidae</taxon>
        <taxon>Gongylonema</taxon>
    </lineage>
</organism>
<dbReference type="EMBL" id="UYRT01115033">
    <property type="protein sequence ID" value="VDN49586.1"/>
    <property type="molecule type" value="Genomic_DNA"/>
</dbReference>
<protein>
    <submittedName>
        <fullName evidence="1 3">Uncharacterized protein</fullName>
    </submittedName>
</protein>
<reference evidence="3" key="1">
    <citation type="submission" date="2016-06" db="UniProtKB">
        <authorList>
            <consortium name="WormBaseParasite"/>
        </authorList>
    </citation>
    <scope>IDENTIFICATION</scope>
</reference>
<evidence type="ECO:0000313" key="3">
    <source>
        <dbReference type="WBParaSite" id="GPUH_0002688601-mRNA-1"/>
    </source>
</evidence>
<keyword evidence="2" id="KW-1185">Reference proteome</keyword>
<accession>A0A183F0W5</accession>